<keyword evidence="2" id="KW-0808">Transferase</keyword>
<reference evidence="3 4" key="1">
    <citation type="journal article" date="2009" name="Science">
        <title>Green evolution and dynamic adaptations revealed by genomes of the marine picoeukaryotes Micromonas.</title>
        <authorList>
            <person name="Worden A.Z."/>
            <person name="Lee J.H."/>
            <person name="Mock T."/>
            <person name="Rouze P."/>
            <person name="Simmons M.P."/>
            <person name="Aerts A.L."/>
            <person name="Allen A.E."/>
            <person name="Cuvelier M.L."/>
            <person name="Derelle E."/>
            <person name="Everett M.V."/>
            <person name="Foulon E."/>
            <person name="Grimwood J."/>
            <person name="Gundlach H."/>
            <person name="Henrissat B."/>
            <person name="Napoli C."/>
            <person name="McDonald S.M."/>
            <person name="Parker M.S."/>
            <person name="Rombauts S."/>
            <person name="Salamov A."/>
            <person name="Von Dassow P."/>
            <person name="Badger J.H."/>
            <person name="Coutinho P.M."/>
            <person name="Demir E."/>
            <person name="Dubchak I."/>
            <person name="Gentemann C."/>
            <person name="Eikrem W."/>
            <person name="Gready J.E."/>
            <person name="John U."/>
            <person name="Lanier W."/>
            <person name="Lindquist E.A."/>
            <person name="Lucas S."/>
            <person name="Mayer K.F."/>
            <person name="Moreau H."/>
            <person name="Not F."/>
            <person name="Otillar R."/>
            <person name="Panaud O."/>
            <person name="Pangilinan J."/>
            <person name="Paulsen I."/>
            <person name="Piegu B."/>
            <person name="Poliakov A."/>
            <person name="Robbens S."/>
            <person name="Schmutz J."/>
            <person name="Toulza E."/>
            <person name="Wyss T."/>
            <person name="Zelensky A."/>
            <person name="Zhou K."/>
            <person name="Armbrust E.V."/>
            <person name="Bhattacharya D."/>
            <person name="Goodenough U.W."/>
            <person name="Van de Peer Y."/>
            <person name="Grigoriev I.V."/>
        </authorList>
    </citation>
    <scope>NUCLEOTIDE SEQUENCE [LARGE SCALE GENOMIC DNA]</scope>
    <source>
        <strain evidence="3 4">CCMP1545</strain>
    </source>
</reference>
<keyword evidence="4" id="KW-1185">Reference proteome</keyword>
<sequence length="627" mass="67072">MGNCVARPSSRGDVVLVAPARATSLARDADADARAGRSAKKKRETIPLSPIDNALGVRTLVVHWAFMYRGRLPAARVKAALADALDSYPILAGRARKTRASRGRVALELEVVLDDAGVLFETATDDALGLDDLRGTENAGVVQGRDNETPPTFFARVDSRPERGNPLMSVRLTTLGDERRGGGCVLGVSWSHAVADGDAMSAFVAVWAAASRRLRNVCDAPATAYMRHDPAILDYGVETAAPSLPPNPEHPALYTAPSHDRLAVLRTFPGVSLRPPLAFNPRPRRHSTPTDAFELHPDIRLYGTTLRDAPDIGEAPFPELRLEDDPRLASGCAVARSLAGMAYDLKFARLTQQLVHVTADEIKSMKTFLAAETRRAEADAPADSASDSTSRAFVTANDAIAVFSWTLTRALRDDEEKRTKKKRGKTRAARDGAFALHAMNLRGQGIPGLGKNLFGNASIFVAARMPPTRANADADANAPDGGVVASFDHGAMARAVRAAVVDAKCVGDVDAQDVRRARVLALSNAGGGAHLRAAVAAVEHADLKHSSWTQFPFWDVRFGSDAGDPAWFWGSVYPQSPWTSCVVADGKKRLNDKPDAVGAYVYVTIPKSCEGMLKARAREVIAALSGA</sequence>
<dbReference type="RefSeq" id="XP_003054834.1">
    <property type="nucleotide sequence ID" value="XM_003054788.1"/>
</dbReference>
<dbReference type="KEGG" id="mpp:MICPUCDRAFT_49937"/>
<dbReference type="EMBL" id="GG663735">
    <property type="protein sequence ID" value="EEH60086.1"/>
    <property type="molecule type" value="Genomic_DNA"/>
</dbReference>
<evidence type="ECO:0000313" key="4">
    <source>
        <dbReference type="Proteomes" id="UP000001876"/>
    </source>
</evidence>
<evidence type="ECO:0000313" key="3">
    <source>
        <dbReference type="EMBL" id="EEH60086.1"/>
    </source>
</evidence>
<dbReference type="Pfam" id="PF02458">
    <property type="entry name" value="Transferase"/>
    <property type="match status" value="1"/>
</dbReference>
<evidence type="ECO:0000256" key="1">
    <source>
        <dbReference type="ARBA" id="ARBA00009861"/>
    </source>
</evidence>
<accession>C1MGT8</accession>
<dbReference type="SUPFAM" id="SSF52777">
    <property type="entry name" value="CoA-dependent acyltransferases"/>
    <property type="match status" value="1"/>
</dbReference>
<evidence type="ECO:0000256" key="2">
    <source>
        <dbReference type="ARBA" id="ARBA00022679"/>
    </source>
</evidence>
<comment type="similarity">
    <text evidence="1">Belongs to the plant acyltransferase family.</text>
</comment>
<protein>
    <submittedName>
        <fullName evidence="3">Predicted protein</fullName>
    </submittedName>
</protein>
<dbReference type="PANTHER" id="PTHR31642:SF310">
    <property type="entry name" value="FATTY ALCOHOL:CAFFEOYL-COA ACYLTRANSFERASE"/>
    <property type="match status" value="1"/>
</dbReference>
<dbReference type="InterPro" id="IPR050317">
    <property type="entry name" value="Plant_Fungal_Acyltransferase"/>
</dbReference>
<organism evidence="4">
    <name type="scientific">Micromonas pusilla (strain CCMP1545)</name>
    <name type="common">Picoplanktonic green alga</name>
    <dbReference type="NCBI Taxonomy" id="564608"/>
    <lineage>
        <taxon>Eukaryota</taxon>
        <taxon>Viridiplantae</taxon>
        <taxon>Chlorophyta</taxon>
        <taxon>Mamiellophyceae</taxon>
        <taxon>Mamiellales</taxon>
        <taxon>Mamiellaceae</taxon>
        <taxon>Micromonas</taxon>
    </lineage>
</organism>
<name>C1MGT8_MICPC</name>
<dbReference type="Gene3D" id="3.30.559.10">
    <property type="entry name" value="Chloramphenicol acetyltransferase-like domain"/>
    <property type="match status" value="2"/>
</dbReference>
<gene>
    <name evidence="3" type="ORF">MICPUCDRAFT_49937</name>
</gene>
<dbReference type="OrthoDB" id="410267at2759"/>
<proteinExistence type="inferred from homology"/>
<dbReference type="PANTHER" id="PTHR31642">
    <property type="entry name" value="TRICHOTHECENE 3-O-ACETYLTRANSFERASE"/>
    <property type="match status" value="1"/>
</dbReference>
<dbReference type="GeneID" id="9681189"/>
<dbReference type="Proteomes" id="UP000001876">
    <property type="component" value="Unassembled WGS sequence"/>
</dbReference>
<dbReference type="InterPro" id="IPR023213">
    <property type="entry name" value="CAT-like_dom_sf"/>
</dbReference>
<dbReference type="GO" id="GO:0016747">
    <property type="term" value="F:acyltransferase activity, transferring groups other than amino-acyl groups"/>
    <property type="evidence" value="ECO:0007669"/>
    <property type="project" value="TreeGrafter"/>
</dbReference>
<dbReference type="AlphaFoldDB" id="C1MGT8"/>